<evidence type="ECO:0008006" key="3">
    <source>
        <dbReference type="Google" id="ProtNLM"/>
    </source>
</evidence>
<evidence type="ECO:0000313" key="2">
    <source>
        <dbReference type="Proteomes" id="UP000240978"/>
    </source>
</evidence>
<reference evidence="1 2" key="1">
    <citation type="submission" date="2018-03" db="EMBL/GenBank/DDBJ databases">
        <title>Genomic Encyclopedia of Archaeal and Bacterial Type Strains, Phase II (KMG-II): from individual species to whole genera.</title>
        <authorList>
            <person name="Goeker M."/>
        </authorList>
    </citation>
    <scope>NUCLEOTIDE SEQUENCE [LARGE SCALE GENOMIC DNA]</scope>
    <source>
        <strain evidence="1 2">DSM 18107</strain>
    </source>
</reference>
<name>A0A2P8G732_9BACT</name>
<dbReference type="Proteomes" id="UP000240978">
    <property type="component" value="Unassembled WGS sequence"/>
</dbReference>
<dbReference type="OrthoDB" id="1097608at2"/>
<sequence>MRTILCFMAALLLGLCACNKDKYFQDSGIHDPAFKGTTMDYLDAVPFYFDSVATIVRLAGMEEVFKRDTLTFFAPTDRSVLRLMRSLNYDLYRLGHDTVKALSDVPKEIWFKYLQRYMFHGSNQLKDYPQIDYNLMNTYPGQGFLSWNGTPMNIGVVYHDDNGVKYVGYRQISIACIPDPARPRENWIIDYVASCNITTYNGVVHTLTDDHYYFGFQGDLFIADMISVMENGG</sequence>
<comment type="caution">
    <text evidence="1">The sequence shown here is derived from an EMBL/GenBank/DDBJ whole genome shotgun (WGS) entry which is preliminary data.</text>
</comment>
<dbReference type="EMBL" id="PYGK01000006">
    <property type="protein sequence ID" value="PSL29781.1"/>
    <property type="molecule type" value="Genomic_DNA"/>
</dbReference>
<dbReference type="SUPFAM" id="SSF82153">
    <property type="entry name" value="FAS1 domain"/>
    <property type="match status" value="1"/>
</dbReference>
<protein>
    <recommendedName>
        <fullName evidence="3">Fasciclin domain-containing protein</fullName>
    </recommendedName>
</protein>
<proteinExistence type="predicted"/>
<dbReference type="AlphaFoldDB" id="A0A2P8G732"/>
<dbReference type="PROSITE" id="PS51257">
    <property type="entry name" value="PROKAR_LIPOPROTEIN"/>
    <property type="match status" value="1"/>
</dbReference>
<dbReference type="RefSeq" id="WP_146154399.1">
    <property type="nucleotide sequence ID" value="NZ_PYGK01000006.1"/>
</dbReference>
<gene>
    <name evidence="1" type="ORF">CLV42_106116</name>
</gene>
<dbReference type="Gene3D" id="2.30.180.10">
    <property type="entry name" value="FAS1 domain"/>
    <property type="match status" value="1"/>
</dbReference>
<organism evidence="1 2">
    <name type="scientific">Chitinophaga ginsengisoli</name>
    <dbReference type="NCBI Taxonomy" id="363837"/>
    <lineage>
        <taxon>Bacteria</taxon>
        <taxon>Pseudomonadati</taxon>
        <taxon>Bacteroidota</taxon>
        <taxon>Chitinophagia</taxon>
        <taxon>Chitinophagales</taxon>
        <taxon>Chitinophagaceae</taxon>
        <taxon>Chitinophaga</taxon>
    </lineage>
</organism>
<dbReference type="InterPro" id="IPR036378">
    <property type="entry name" value="FAS1_dom_sf"/>
</dbReference>
<evidence type="ECO:0000313" key="1">
    <source>
        <dbReference type="EMBL" id="PSL29781.1"/>
    </source>
</evidence>
<keyword evidence="2" id="KW-1185">Reference proteome</keyword>
<accession>A0A2P8G732</accession>